<dbReference type="PROSITE" id="PS50008">
    <property type="entry name" value="PIPLC_Y_DOMAIN"/>
    <property type="match status" value="1"/>
</dbReference>
<evidence type="ECO:0000313" key="3">
    <source>
        <dbReference type="EMBL" id="MPC50789.1"/>
    </source>
</evidence>
<gene>
    <name evidence="3" type="ORF">E2C01_044623</name>
</gene>
<sequence length="131" mass="13952">MSMFTCTHLACITATACLCHSTFGDNLATTPVFNIWPRSHASDTSCYGTALPHSDWPSPGLLHWAPTAQLAPATQTTMDTQMQMPHAITGVHGTCSYLTPPTHGTCSSLYTALKGVQGTFEAEIGHCLGRV</sequence>
<evidence type="ECO:0000256" key="1">
    <source>
        <dbReference type="SAM" id="SignalP"/>
    </source>
</evidence>
<dbReference type="InterPro" id="IPR001711">
    <property type="entry name" value="PLipase_C_Pinositol-sp_Y"/>
</dbReference>
<protein>
    <recommendedName>
        <fullName evidence="2">PI-PLC Y-box domain-containing protein</fullName>
    </recommendedName>
</protein>
<feature type="domain" description="PI-PLC Y-box" evidence="2">
    <location>
        <begin position="64"/>
        <end position="101"/>
    </location>
</feature>
<feature type="signal peptide" evidence="1">
    <location>
        <begin position="1"/>
        <end position="24"/>
    </location>
</feature>
<proteinExistence type="predicted"/>
<accession>A0A5B7FZU6</accession>
<feature type="chain" id="PRO_5022815762" description="PI-PLC Y-box domain-containing protein" evidence="1">
    <location>
        <begin position="25"/>
        <end position="131"/>
    </location>
</feature>
<evidence type="ECO:0000313" key="4">
    <source>
        <dbReference type="Proteomes" id="UP000324222"/>
    </source>
</evidence>
<comment type="caution">
    <text evidence="3">The sequence shown here is derived from an EMBL/GenBank/DDBJ whole genome shotgun (WGS) entry which is preliminary data.</text>
</comment>
<name>A0A5B7FZU6_PORTR</name>
<evidence type="ECO:0000259" key="2">
    <source>
        <dbReference type="PROSITE" id="PS50008"/>
    </source>
</evidence>
<keyword evidence="4" id="KW-1185">Reference proteome</keyword>
<dbReference type="GO" id="GO:0004435">
    <property type="term" value="F:phosphatidylinositol-4,5-bisphosphate phospholipase C activity"/>
    <property type="evidence" value="ECO:0007669"/>
    <property type="project" value="InterPro"/>
</dbReference>
<reference evidence="3 4" key="1">
    <citation type="submission" date="2019-05" db="EMBL/GenBank/DDBJ databases">
        <title>Another draft genome of Portunus trituberculatus and its Hox gene families provides insights of decapod evolution.</title>
        <authorList>
            <person name="Jeong J.-H."/>
            <person name="Song I."/>
            <person name="Kim S."/>
            <person name="Choi T."/>
            <person name="Kim D."/>
            <person name="Ryu S."/>
            <person name="Kim W."/>
        </authorList>
    </citation>
    <scope>NUCLEOTIDE SEQUENCE [LARGE SCALE GENOMIC DNA]</scope>
    <source>
        <tissue evidence="3">Muscle</tissue>
    </source>
</reference>
<dbReference type="GO" id="GO:0035556">
    <property type="term" value="P:intracellular signal transduction"/>
    <property type="evidence" value="ECO:0007669"/>
    <property type="project" value="InterPro"/>
</dbReference>
<keyword evidence="1" id="KW-0732">Signal</keyword>
<dbReference type="GO" id="GO:0006629">
    <property type="term" value="P:lipid metabolic process"/>
    <property type="evidence" value="ECO:0007669"/>
    <property type="project" value="InterPro"/>
</dbReference>
<dbReference type="EMBL" id="VSRR010009737">
    <property type="protein sequence ID" value="MPC50789.1"/>
    <property type="molecule type" value="Genomic_DNA"/>
</dbReference>
<dbReference type="AlphaFoldDB" id="A0A5B7FZU6"/>
<organism evidence="3 4">
    <name type="scientific">Portunus trituberculatus</name>
    <name type="common">Swimming crab</name>
    <name type="synonym">Neptunus trituberculatus</name>
    <dbReference type="NCBI Taxonomy" id="210409"/>
    <lineage>
        <taxon>Eukaryota</taxon>
        <taxon>Metazoa</taxon>
        <taxon>Ecdysozoa</taxon>
        <taxon>Arthropoda</taxon>
        <taxon>Crustacea</taxon>
        <taxon>Multicrustacea</taxon>
        <taxon>Malacostraca</taxon>
        <taxon>Eumalacostraca</taxon>
        <taxon>Eucarida</taxon>
        <taxon>Decapoda</taxon>
        <taxon>Pleocyemata</taxon>
        <taxon>Brachyura</taxon>
        <taxon>Eubrachyura</taxon>
        <taxon>Portunoidea</taxon>
        <taxon>Portunidae</taxon>
        <taxon>Portuninae</taxon>
        <taxon>Portunus</taxon>
    </lineage>
</organism>
<dbReference type="Proteomes" id="UP000324222">
    <property type="component" value="Unassembled WGS sequence"/>
</dbReference>